<feature type="compositionally biased region" description="Low complexity" evidence="1">
    <location>
        <begin position="21"/>
        <end position="31"/>
    </location>
</feature>
<proteinExistence type="predicted"/>
<reference evidence="2 3" key="1">
    <citation type="submission" date="2019-07" db="EMBL/GenBank/DDBJ databases">
        <title>Draft genome assembly of a fouling barnacle, Amphibalanus amphitrite (Darwin, 1854): The first reference genome for Thecostraca.</title>
        <authorList>
            <person name="Kim W."/>
        </authorList>
    </citation>
    <scope>NUCLEOTIDE SEQUENCE [LARGE SCALE GENOMIC DNA]</scope>
    <source>
        <strain evidence="2">SNU_AA5</strain>
        <tissue evidence="2">Soma without cirri and trophi</tissue>
    </source>
</reference>
<keyword evidence="3" id="KW-1185">Reference proteome</keyword>
<dbReference type="EMBL" id="VIIS01001164">
    <property type="protein sequence ID" value="KAF0301451.1"/>
    <property type="molecule type" value="Genomic_DNA"/>
</dbReference>
<dbReference type="EMBL" id="VIIS01001164">
    <property type="protein sequence ID" value="KAF0301450.1"/>
    <property type="molecule type" value="Genomic_DNA"/>
</dbReference>
<protein>
    <submittedName>
        <fullName evidence="2">Uncharacterized protein</fullName>
    </submittedName>
</protein>
<accession>A0A6A4WCS4</accession>
<evidence type="ECO:0000313" key="3">
    <source>
        <dbReference type="Proteomes" id="UP000440578"/>
    </source>
</evidence>
<name>A0A6A4WCS4_AMPAM</name>
<comment type="caution">
    <text evidence="2">The sequence shown here is derived from an EMBL/GenBank/DDBJ whole genome shotgun (WGS) entry which is preliminary data.</text>
</comment>
<organism evidence="2 3">
    <name type="scientific">Amphibalanus amphitrite</name>
    <name type="common">Striped barnacle</name>
    <name type="synonym">Balanus amphitrite</name>
    <dbReference type="NCBI Taxonomy" id="1232801"/>
    <lineage>
        <taxon>Eukaryota</taxon>
        <taxon>Metazoa</taxon>
        <taxon>Ecdysozoa</taxon>
        <taxon>Arthropoda</taxon>
        <taxon>Crustacea</taxon>
        <taxon>Multicrustacea</taxon>
        <taxon>Cirripedia</taxon>
        <taxon>Thoracica</taxon>
        <taxon>Thoracicalcarea</taxon>
        <taxon>Balanomorpha</taxon>
        <taxon>Balanoidea</taxon>
        <taxon>Balanidae</taxon>
        <taxon>Amphibalaninae</taxon>
        <taxon>Amphibalanus</taxon>
    </lineage>
</organism>
<dbReference type="Proteomes" id="UP000440578">
    <property type="component" value="Unassembled WGS sequence"/>
</dbReference>
<evidence type="ECO:0000313" key="2">
    <source>
        <dbReference type="EMBL" id="KAF0301450.1"/>
    </source>
</evidence>
<evidence type="ECO:0000256" key="1">
    <source>
        <dbReference type="SAM" id="MobiDB-lite"/>
    </source>
</evidence>
<dbReference type="AlphaFoldDB" id="A0A6A4WCS4"/>
<feature type="region of interest" description="Disordered" evidence="1">
    <location>
        <begin position="1"/>
        <end position="31"/>
    </location>
</feature>
<sequence length="101" mass="10413">MSQYGGNKSAPPPWAQTPGMLQRPAPQPLGQQALLQQPGLTPAMLMQQQIQQPAQPVMTVGSGGVAYPTGRNLGPTAGGAYPGQQLLQVGGNAVHKTQSVT</sequence>
<gene>
    <name evidence="2" type="ORF">FJT64_026244</name>
</gene>